<evidence type="ECO:0000256" key="2">
    <source>
        <dbReference type="ARBA" id="ARBA00022617"/>
    </source>
</evidence>
<comment type="caution">
    <text evidence="8">The sequence shown here is derived from an EMBL/GenBank/DDBJ whole genome shotgun (WGS) entry which is preliminary data.</text>
</comment>
<reference evidence="9" key="1">
    <citation type="journal article" date="2019" name="Int. J. Syst. Evol. Microbiol.">
        <title>The Global Catalogue of Microorganisms (GCM) 10K type strain sequencing project: providing services to taxonomists for standard genome sequencing and annotation.</title>
        <authorList>
            <consortium name="The Broad Institute Genomics Platform"/>
            <consortium name="The Broad Institute Genome Sequencing Center for Infectious Disease"/>
            <person name="Wu L."/>
            <person name="Ma J."/>
        </authorList>
    </citation>
    <scope>NUCLEOTIDE SEQUENCE [LARGE SCALE GENOMIC DNA]</scope>
    <source>
        <strain evidence="9">KCTC 42899</strain>
    </source>
</reference>
<dbReference type="Proteomes" id="UP001595721">
    <property type="component" value="Unassembled WGS sequence"/>
</dbReference>
<evidence type="ECO:0000256" key="6">
    <source>
        <dbReference type="ARBA" id="ARBA00023033"/>
    </source>
</evidence>
<dbReference type="InterPro" id="IPR036396">
    <property type="entry name" value="Cyt_P450_sf"/>
</dbReference>
<evidence type="ECO:0000256" key="5">
    <source>
        <dbReference type="ARBA" id="ARBA00023004"/>
    </source>
</evidence>
<evidence type="ECO:0000256" key="1">
    <source>
        <dbReference type="ARBA" id="ARBA00010617"/>
    </source>
</evidence>
<sequence length="457" mass="50849">MTRPGPIPPKPASRQGKGSVWRFIRDFRRDILSAQSERLYTAWMAEFRGPFIHSFTCNDPKLVDLILRRRPMDFPKSPRMAAGLQPLLGNSSFISNGETWLHQRRIIDPAFEGGRLRDAFPAMSAATEAGVARLAPLADGRDIDIEPQTSHIAADVIFRTLFSIPIENAIAARVFEAFRDHQDAQPMVNLGGLIALPRWARLHSRRVRDSARRIRGLIRELVTARAAEIAAGTAPPDLATKIMTTPDPQTGNRFSPPEMIDEVATFFLAGHETGASALAWALFLLAENPEWQDRLADEAARHPTPDFAAVKSLSVARAVFREALRLYPPVAMTVRQCRRPEMLRDRHAPRGAQLVLSSWHLHRHQRLWNDPDVFDPGRWETENGKTCAREAYIPFSAGARACPGAGFAMIEGPLILSALARAYRFEPGATRPVPVMRLTLRGKSGIALRLTPRAPTA</sequence>
<keyword evidence="3 7" id="KW-0479">Metal-binding</keyword>
<dbReference type="EMBL" id="JBHRXJ010000005">
    <property type="protein sequence ID" value="MFC3528374.1"/>
    <property type="molecule type" value="Genomic_DNA"/>
</dbReference>
<dbReference type="InterPro" id="IPR002401">
    <property type="entry name" value="Cyt_P450_E_grp-I"/>
</dbReference>
<keyword evidence="4 7" id="KW-0560">Oxidoreductase</keyword>
<evidence type="ECO:0000313" key="9">
    <source>
        <dbReference type="Proteomes" id="UP001595721"/>
    </source>
</evidence>
<evidence type="ECO:0000313" key="8">
    <source>
        <dbReference type="EMBL" id="MFC3528374.1"/>
    </source>
</evidence>
<dbReference type="PRINTS" id="PR00385">
    <property type="entry name" value="P450"/>
</dbReference>
<dbReference type="PRINTS" id="PR00463">
    <property type="entry name" value="EP450I"/>
</dbReference>
<dbReference type="RefSeq" id="WP_377744087.1">
    <property type="nucleotide sequence ID" value="NZ_JBHRXJ010000005.1"/>
</dbReference>
<keyword evidence="9" id="KW-1185">Reference proteome</keyword>
<dbReference type="PANTHER" id="PTHR24291:SF50">
    <property type="entry name" value="BIFUNCTIONAL ALBAFLAVENONE MONOOXYGENASE_TERPENE SYNTHASE"/>
    <property type="match status" value="1"/>
</dbReference>
<protein>
    <submittedName>
        <fullName evidence="8">Cytochrome P450</fullName>
    </submittedName>
</protein>
<proteinExistence type="inferred from homology"/>
<keyword evidence="5 7" id="KW-0408">Iron</keyword>
<evidence type="ECO:0000256" key="4">
    <source>
        <dbReference type="ARBA" id="ARBA00023002"/>
    </source>
</evidence>
<organism evidence="8 9">
    <name type="scientific">Paracoccus mangrovi</name>
    <dbReference type="NCBI Taxonomy" id="1715645"/>
    <lineage>
        <taxon>Bacteria</taxon>
        <taxon>Pseudomonadati</taxon>
        <taxon>Pseudomonadota</taxon>
        <taxon>Alphaproteobacteria</taxon>
        <taxon>Rhodobacterales</taxon>
        <taxon>Paracoccaceae</taxon>
        <taxon>Paracoccus</taxon>
    </lineage>
</organism>
<dbReference type="Pfam" id="PF00067">
    <property type="entry name" value="p450"/>
    <property type="match status" value="1"/>
</dbReference>
<dbReference type="InterPro" id="IPR001128">
    <property type="entry name" value="Cyt_P450"/>
</dbReference>
<evidence type="ECO:0000256" key="3">
    <source>
        <dbReference type="ARBA" id="ARBA00022723"/>
    </source>
</evidence>
<keyword evidence="2 7" id="KW-0349">Heme</keyword>
<name>A0ABV7R4Y9_9RHOB</name>
<dbReference type="PANTHER" id="PTHR24291">
    <property type="entry name" value="CYTOCHROME P450 FAMILY 4"/>
    <property type="match status" value="1"/>
</dbReference>
<dbReference type="InterPro" id="IPR050196">
    <property type="entry name" value="Cytochrome_P450_Monoox"/>
</dbReference>
<keyword evidence="6 7" id="KW-0503">Monooxygenase</keyword>
<comment type="similarity">
    <text evidence="1 7">Belongs to the cytochrome P450 family.</text>
</comment>
<dbReference type="SUPFAM" id="SSF48264">
    <property type="entry name" value="Cytochrome P450"/>
    <property type="match status" value="1"/>
</dbReference>
<gene>
    <name evidence="8" type="ORF">ACFOMH_09315</name>
</gene>
<dbReference type="Gene3D" id="1.10.630.10">
    <property type="entry name" value="Cytochrome P450"/>
    <property type="match status" value="1"/>
</dbReference>
<evidence type="ECO:0000256" key="7">
    <source>
        <dbReference type="RuleBase" id="RU000461"/>
    </source>
</evidence>
<accession>A0ABV7R4Y9</accession>
<dbReference type="PROSITE" id="PS00086">
    <property type="entry name" value="CYTOCHROME_P450"/>
    <property type="match status" value="1"/>
</dbReference>
<dbReference type="InterPro" id="IPR017972">
    <property type="entry name" value="Cyt_P450_CS"/>
</dbReference>